<dbReference type="AlphaFoldDB" id="A0A2R6W4G3"/>
<feature type="signal peptide" evidence="1">
    <location>
        <begin position="1"/>
        <end position="23"/>
    </location>
</feature>
<proteinExistence type="predicted"/>
<feature type="chain" id="PRO_5015347581" description="Embryo surrounding factor 1 brassicaceae domain-containing protein" evidence="1">
    <location>
        <begin position="24"/>
        <end position="59"/>
    </location>
</feature>
<keyword evidence="1" id="KW-0732">Signal</keyword>
<evidence type="ECO:0000313" key="2">
    <source>
        <dbReference type="EMBL" id="PTQ28682.1"/>
    </source>
</evidence>
<sequence length="59" mass="6865">MARNLKIFLYIVLILCLVAMTLAQDQQDNPKIETKGCYFPFCCCNKNPFDCLIHWCCCN</sequence>
<accession>A0A2R6W4G3</accession>
<reference evidence="3" key="1">
    <citation type="journal article" date="2017" name="Cell">
        <title>Insights into land plant evolution garnered from the Marchantia polymorpha genome.</title>
        <authorList>
            <person name="Bowman J.L."/>
            <person name="Kohchi T."/>
            <person name="Yamato K.T."/>
            <person name="Jenkins J."/>
            <person name="Shu S."/>
            <person name="Ishizaki K."/>
            <person name="Yamaoka S."/>
            <person name="Nishihama R."/>
            <person name="Nakamura Y."/>
            <person name="Berger F."/>
            <person name="Adam C."/>
            <person name="Aki S.S."/>
            <person name="Althoff F."/>
            <person name="Araki T."/>
            <person name="Arteaga-Vazquez M.A."/>
            <person name="Balasubrmanian S."/>
            <person name="Barry K."/>
            <person name="Bauer D."/>
            <person name="Boehm C.R."/>
            <person name="Briginshaw L."/>
            <person name="Caballero-Perez J."/>
            <person name="Catarino B."/>
            <person name="Chen F."/>
            <person name="Chiyoda S."/>
            <person name="Chovatia M."/>
            <person name="Davies K.M."/>
            <person name="Delmans M."/>
            <person name="Demura T."/>
            <person name="Dierschke T."/>
            <person name="Dolan L."/>
            <person name="Dorantes-Acosta A.E."/>
            <person name="Eklund D.M."/>
            <person name="Florent S.N."/>
            <person name="Flores-Sandoval E."/>
            <person name="Fujiyama A."/>
            <person name="Fukuzawa H."/>
            <person name="Galik B."/>
            <person name="Grimanelli D."/>
            <person name="Grimwood J."/>
            <person name="Grossniklaus U."/>
            <person name="Hamada T."/>
            <person name="Haseloff J."/>
            <person name="Hetherington A.J."/>
            <person name="Higo A."/>
            <person name="Hirakawa Y."/>
            <person name="Hundley H.N."/>
            <person name="Ikeda Y."/>
            <person name="Inoue K."/>
            <person name="Inoue S.I."/>
            <person name="Ishida S."/>
            <person name="Jia Q."/>
            <person name="Kakita M."/>
            <person name="Kanazawa T."/>
            <person name="Kawai Y."/>
            <person name="Kawashima T."/>
            <person name="Kennedy M."/>
            <person name="Kinose K."/>
            <person name="Kinoshita T."/>
            <person name="Kohara Y."/>
            <person name="Koide E."/>
            <person name="Komatsu K."/>
            <person name="Kopischke S."/>
            <person name="Kubo M."/>
            <person name="Kyozuka J."/>
            <person name="Lagercrantz U."/>
            <person name="Lin S.S."/>
            <person name="Lindquist E."/>
            <person name="Lipzen A.M."/>
            <person name="Lu C.W."/>
            <person name="De Luna E."/>
            <person name="Martienssen R.A."/>
            <person name="Minamino N."/>
            <person name="Mizutani M."/>
            <person name="Mizutani M."/>
            <person name="Mochizuki N."/>
            <person name="Monte I."/>
            <person name="Mosher R."/>
            <person name="Nagasaki H."/>
            <person name="Nakagami H."/>
            <person name="Naramoto S."/>
            <person name="Nishitani K."/>
            <person name="Ohtani M."/>
            <person name="Okamoto T."/>
            <person name="Okumura M."/>
            <person name="Phillips J."/>
            <person name="Pollak B."/>
            <person name="Reinders A."/>
            <person name="Rovekamp M."/>
            <person name="Sano R."/>
            <person name="Sawa S."/>
            <person name="Schmid M.W."/>
            <person name="Shirakawa M."/>
            <person name="Solano R."/>
            <person name="Spunde A."/>
            <person name="Suetsugu N."/>
            <person name="Sugano S."/>
            <person name="Sugiyama A."/>
            <person name="Sun R."/>
            <person name="Suzuki Y."/>
            <person name="Takenaka M."/>
            <person name="Takezawa D."/>
            <person name="Tomogane H."/>
            <person name="Tsuzuki M."/>
            <person name="Ueda T."/>
            <person name="Umeda M."/>
            <person name="Ward J.M."/>
            <person name="Watanabe Y."/>
            <person name="Yazaki K."/>
            <person name="Yokoyama R."/>
            <person name="Yoshitake Y."/>
            <person name="Yotsui I."/>
            <person name="Zachgo S."/>
            <person name="Schmutz J."/>
        </authorList>
    </citation>
    <scope>NUCLEOTIDE SEQUENCE [LARGE SCALE GENOMIC DNA]</scope>
    <source>
        <strain evidence="3">Tak-1</strain>
    </source>
</reference>
<evidence type="ECO:0000256" key="1">
    <source>
        <dbReference type="SAM" id="SignalP"/>
    </source>
</evidence>
<organism evidence="2 3">
    <name type="scientific">Marchantia polymorpha</name>
    <name type="common">Common liverwort</name>
    <name type="synonym">Marchantia aquatica</name>
    <dbReference type="NCBI Taxonomy" id="3197"/>
    <lineage>
        <taxon>Eukaryota</taxon>
        <taxon>Viridiplantae</taxon>
        <taxon>Streptophyta</taxon>
        <taxon>Embryophyta</taxon>
        <taxon>Marchantiophyta</taxon>
        <taxon>Marchantiopsida</taxon>
        <taxon>Marchantiidae</taxon>
        <taxon>Marchantiales</taxon>
        <taxon>Marchantiaceae</taxon>
        <taxon>Marchantia</taxon>
    </lineage>
</organism>
<name>A0A2R6W4G3_MARPO</name>
<protein>
    <recommendedName>
        <fullName evidence="4">Embryo surrounding factor 1 brassicaceae domain-containing protein</fullName>
    </recommendedName>
</protein>
<evidence type="ECO:0008006" key="4">
    <source>
        <dbReference type="Google" id="ProtNLM"/>
    </source>
</evidence>
<gene>
    <name evidence="2" type="ORF">MARPO_0157s0014</name>
</gene>
<evidence type="ECO:0000313" key="3">
    <source>
        <dbReference type="Proteomes" id="UP000244005"/>
    </source>
</evidence>
<keyword evidence="3" id="KW-1185">Reference proteome</keyword>
<dbReference type="Gramene" id="Mp4g08650.1">
    <property type="protein sequence ID" value="Mp4g08650.1.cds"/>
    <property type="gene ID" value="Mp4g08650"/>
</dbReference>
<dbReference type="EMBL" id="KZ772827">
    <property type="protein sequence ID" value="PTQ28682.1"/>
    <property type="molecule type" value="Genomic_DNA"/>
</dbReference>
<dbReference type="Proteomes" id="UP000244005">
    <property type="component" value="Unassembled WGS sequence"/>
</dbReference>